<organism evidence="1 2">
    <name type="scientific">Aphis craccivora</name>
    <name type="common">Cowpea aphid</name>
    <dbReference type="NCBI Taxonomy" id="307492"/>
    <lineage>
        <taxon>Eukaryota</taxon>
        <taxon>Metazoa</taxon>
        <taxon>Ecdysozoa</taxon>
        <taxon>Arthropoda</taxon>
        <taxon>Hexapoda</taxon>
        <taxon>Insecta</taxon>
        <taxon>Pterygota</taxon>
        <taxon>Neoptera</taxon>
        <taxon>Paraneoptera</taxon>
        <taxon>Hemiptera</taxon>
        <taxon>Sternorrhyncha</taxon>
        <taxon>Aphidomorpha</taxon>
        <taxon>Aphidoidea</taxon>
        <taxon>Aphididae</taxon>
        <taxon>Aphidini</taxon>
        <taxon>Aphis</taxon>
        <taxon>Aphis</taxon>
    </lineage>
</organism>
<reference evidence="1 2" key="1">
    <citation type="submission" date="2019-08" db="EMBL/GenBank/DDBJ databases">
        <title>Whole genome of Aphis craccivora.</title>
        <authorList>
            <person name="Voronova N.V."/>
            <person name="Shulinski R.S."/>
            <person name="Bandarenka Y.V."/>
            <person name="Zhorov D.G."/>
            <person name="Warner D."/>
        </authorList>
    </citation>
    <scope>NUCLEOTIDE SEQUENCE [LARGE SCALE GENOMIC DNA]</scope>
    <source>
        <strain evidence="1">180601</strain>
        <tissue evidence="1">Whole Body</tissue>
    </source>
</reference>
<keyword evidence="2" id="KW-1185">Reference proteome</keyword>
<accession>A0A6G0YGG2</accession>
<dbReference type="AlphaFoldDB" id="A0A6G0YGG2"/>
<evidence type="ECO:0000313" key="1">
    <source>
        <dbReference type="EMBL" id="KAF0755530.1"/>
    </source>
</evidence>
<gene>
    <name evidence="1" type="ORF">FWK35_00017505</name>
</gene>
<dbReference type="EMBL" id="VUJU01004114">
    <property type="protein sequence ID" value="KAF0755530.1"/>
    <property type="molecule type" value="Genomic_DNA"/>
</dbReference>
<sequence>MCTIVSVDETTDAEVPEKANFSTVLLLFYVQACCIFKMVHVTCLAHAMHRIAEDICVKFPGVVKLISRVKRVFLKAPSRTVLFRTEAPDISLPPETILTHCGTWICAINISKKYTVYCYNSIRVLQFILKWPNFFFLQNKSDKVIDIIYKCIILSGAMNVLILQCCVFFLCLCTREHVEIMLQFQTLGKISDTKMNLVGALRRSFFEFPNSFQKHREKPKKKIKEKREFLRKTSFRPNRFFFFMVVIQKLITLNFQKILTFFDVDKKLLDDQKVPYEFSNNLQISAGFKLHRILPMDLSFTRFPVNLQHQMYSQSEPKCPTPYTVYRENKRNSYALSL</sequence>
<name>A0A6G0YGG2_APHCR</name>
<comment type="caution">
    <text evidence="1">The sequence shown here is derived from an EMBL/GenBank/DDBJ whole genome shotgun (WGS) entry which is preliminary data.</text>
</comment>
<proteinExistence type="predicted"/>
<evidence type="ECO:0000313" key="2">
    <source>
        <dbReference type="Proteomes" id="UP000478052"/>
    </source>
</evidence>
<dbReference type="OrthoDB" id="6623574at2759"/>
<protein>
    <submittedName>
        <fullName evidence="1">DUF659 domain-containing protein</fullName>
    </submittedName>
</protein>
<dbReference type="Proteomes" id="UP000478052">
    <property type="component" value="Unassembled WGS sequence"/>
</dbReference>